<protein>
    <submittedName>
        <fullName evidence="1">DNA-directed RNA polymerase subunit RPC12/RpoP</fullName>
    </submittedName>
</protein>
<evidence type="ECO:0000313" key="1">
    <source>
        <dbReference type="EMBL" id="MBP1853674.1"/>
    </source>
</evidence>
<comment type="caution">
    <text evidence="1">The sequence shown here is derived from an EMBL/GenBank/DDBJ whole genome shotgun (WGS) entry which is preliminary data.</text>
</comment>
<sequence>MIKCSRCGKEVSSRPGSICPKCGFKVSEEALKIRCHEPSCRALVSKKYDYCPNCGCKLKGYKIGEIFDMVRYKIDETLDKK</sequence>
<dbReference type="GO" id="GO:0000428">
    <property type="term" value="C:DNA-directed RNA polymerase complex"/>
    <property type="evidence" value="ECO:0007669"/>
    <property type="project" value="UniProtKB-KW"/>
</dbReference>
<keyword evidence="2" id="KW-1185">Reference proteome</keyword>
<dbReference type="Proteomes" id="UP000767291">
    <property type="component" value="Unassembled WGS sequence"/>
</dbReference>
<keyword evidence="1" id="KW-0240">DNA-directed RNA polymerase</keyword>
<reference evidence="1 2" key="1">
    <citation type="submission" date="2021-03" db="EMBL/GenBank/DDBJ databases">
        <title>Genomic Encyclopedia of Type Strains, Phase IV (KMG-IV): sequencing the most valuable type-strain genomes for metagenomic binning, comparative biology and taxonomic classification.</title>
        <authorList>
            <person name="Goeker M."/>
        </authorList>
    </citation>
    <scope>NUCLEOTIDE SEQUENCE [LARGE SCALE GENOMIC DNA]</scope>
    <source>
        <strain evidence="1 2">DSM 1289</strain>
    </source>
</reference>
<keyword evidence="1" id="KW-0804">Transcription</keyword>
<dbReference type="EMBL" id="JAGGJX010000001">
    <property type="protein sequence ID" value="MBP1853674.1"/>
    <property type="molecule type" value="Genomic_DNA"/>
</dbReference>
<name>A0ABS4E6W3_9FIRM</name>
<accession>A0ABS4E6W3</accession>
<gene>
    <name evidence="1" type="ORF">J2Z43_000064</name>
</gene>
<dbReference type="RefSeq" id="WP_027702383.1">
    <property type="nucleotide sequence ID" value="NZ_BAAACS010000017.1"/>
</dbReference>
<evidence type="ECO:0000313" key="2">
    <source>
        <dbReference type="Proteomes" id="UP000767291"/>
    </source>
</evidence>
<proteinExistence type="predicted"/>
<organism evidence="1 2">
    <name type="scientific">Metaclostridioides mangenotii</name>
    <dbReference type="NCBI Taxonomy" id="1540"/>
    <lineage>
        <taxon>Bacteria</taxon>
        <taxon>Bacillati</taxon>
        <taxon>Bacillota</taxon>
        <taxon>Clostridia</taxon>
        <taxon>Peptostreptococcales</taxon>
        <taxon>Peptostreptococcaceae</taxon>
        <taxon>Metaclostridioides</taxon>
    </lineage>
</organism>